<dbReference type="InterPro" id="IPR001647">
    <property type="entry name" value="HTH_TetR"/>
</dbReference>
<dbReference type="InterPro" id="IPR039536">
    <property type="entry name" value="TetR_C_Proteobacteria"/>
</dbReference>
<feature type="DNA-binding region" description="H-T-H motif" evidence="4">
    <location>
        <begin position="36"/>
        <end position="55"/>
    </location>
</feature>
<dbReference type="Pfam" id="PF14246">
    <property type="entry name" value="TetR_C_7"/>
    <property type="match status" value="1"/>
</dbReference>
<keyword evidence="7" id="KW-1185">Reference proteome</keyword>
<dbReference type="InterPro" id="IPR050109">
    <property type="entry name" value="HTH-type_TetR-like_transc_reg"/>
</dbReference>
<dbReference type="Pfam" id="PF00440">
    <property type="entry name" value="TetR_N"/>
    <property type="match status" value="1"/>
</dbReference>
<evidence type="ECO:0000256" key="2">
    <source>
        <dbReference type="ARBA" id="ARBA00023125"/>
    </source>
</evidence>
<dbReference type="Proteomes" id="UP000546701">
    <property type="component" value="Unassembled WGS sequence"/>
</dbReference>
<organism evidence="6 7">
    <name type="scientific">Sphingomonas prati</name>
    <dbReference type="NCBI Taxonomy" id="1843237"/>
    <lineage>
        <taxon>Bacteria</taxon>
        <taxon>Pseudomonadati</taxon>
        <taxon>Pseudomonadota</taxon>
        <taxon>Alphaproteobacteria</taxon>
        <taxon>Sphingomonadales</taxon>
        <taxon>Sphingomonadaceae</taxon>
        <taxon>Sphingomonas</taxon>
    </lineage>
</organism>
<dbReference type="Gene3D" id="1.10.10.60">
    <property type="entry name" value="Homeodomain-like"/>
    <property type="match status" value="1"/>
</dbReference>
<dbReference type="PANTHER" id="PTHR30055">
    <property type="entry name" value="HTH-TYPE TRANSCRIPTIONAL REGULATOR RUTR"/>
    <property type="match status" value="1"/>
</dbReference>
<feature type="domain" description="HTH tetR-type" evidence="5">
    <location>
        <begin position="13"/>
        <end position="73"/>
    </location>
</feature>
<keyword evidence="2 4" id="KW-0238">DNA-binding</keyword>
<dbReference type="InterPro" id="IPR009057">
    <property type="entry name" value="Homeodomain-like_sf"/>
</dbReference>
<dbReference type="GO" id="GO:0003700">
    <property type="term" value="F:DNA-binding transcription factor activity"/>
    <property type="evidence" value="ECO:0007669"/>
    <property type="project" value="TreeGrafter"/>
</dbReference>
<accession>A0A7W9BT61</accession>
<keyword evidence="1" id="KW-0805">Transcription regulation</keyword>
<reference evidence="6 7" key="1">
    <citation type="submission" date="2020-08" db="EMBL/GenBank/DDBJ databases">
        <title>Genomic Encyclopedia of Type Strains, Phase IV (KMG-IV): sequencing the most valuable type-strain genomes for metagenomic binning, comparative biology and taxonomic classification.</title>
        <authorList>
            <person name="Goeker M."/>
        </authorList>
    </citation>
    <scope>NUCLEOTIDE SEQUENCE [LARGE SCALE GENOMIC DNA]</scope>
    <source>
        <strain evidence="6 7">DSM 103336</strain>
    </source>
</reference>
<evidence type="ECO:0000313" key="6">
    <source>
        <dbReference type="EMBL" id="MBB5729651.1"/>
    </source>
</evidence>
<dbReference type="GO" id="GO:0000976">
    <property type="term" value="F:transcription cis-regulatory region binding"/>
    <property type="evidence" value="ECO:0007669"/>
    <property type="project" value="TreeGrafter"/>
</dbReference>
<sequence>MTIKRGPGRPKDEAKGSAILDAGWALFLERGVGAVSIEAIAARANVSKMTVYKHFTDKHALFEEAVLREMRAIEAMQIDEAVGAADDLEGTLHMFGVGIMSYLATGPAIDFYNVLAGELRRHPDVAQTFYRIGPARTIERLSAILMGAGDRLAIDDPSRAAEALFGLWQGASNLQLSLGIDTGTAEAAIAERVDYGIAVFMRAFARTAP</sequence>
<keyword evidence="3" id="KW-0804">Transcription</keyword>
<dbReference type="OrthoDB" id="9816431at2"/>
<evidence type="ECO:0000313" key="7">
    <source>
        <dbReference type="Proteomes" id="UP000546701"/>
    </source>
</evidence>
<comment type="caution">
    <text evidence="6">The sequence shown here is derived from an EMBL/GenBank/DDBJ whole genome shotgun (WGS) entry which is preliminary data.</text>
</comment>
<dbReference type="PROSITE" id="PS50977">
    <property type="entry name" value="HTH_TETR_2"/>
    <property type="match status" value="1"/>
</dbReference>
<evidence type="ECO:0000256" key="1">
    <source>
        <dbReference type="ARBA" id="ARBA00023015"/>
    </source>
</evidence>
<evidence type="ECO:0000256" key="3">
    <source>
        <dbReference type="ARBA" id="ARBA00023163"/>
    </source>
</evidence>
<dbReference type="EMBL" id="JACIJR010000005">
    <property type="protein sequence ID" value="MBB5729651.1"/>
    <property type="molecule type" value="Genomic_DNA"/>
</dbReference>
<dbReference type="SUPFAM" id="SSF46689">
    <property type="entry name" value="Homeodomain-like"/>
    <property type="match status" value="1"/>
</dbReference>
<gene>
    <name evidence="6" type="ORF">FHS99_002147</name>
</gene>
<dbReference type="AlphaFoldDB" id="A0A7W9BT61"/>
<evidence type="ECO:0000256" key="4">
    <source>
        <dbReference type="PROSITE-ProRule" id="PRU00335"/>
    </source>
</evidence>
<dbReference type="FunFam" id="1.10.10.60:FF:000141">
    <property type="entry name" value="TetR family transcriptional regulator"/>
    <property type="match status" value="1"/>
</dbReference>
<dbReference type="PRINTS" id="PR00455">
    <property type="entry name" value="HTHTETR"/>
</dbReference>
<proteinExistence type="predicted"/>
<dbReference type="Gene3D" id="1.10.357.10">
    <property type="entry name" value="Tetracycline Repressor, domain 2"/>
    <property type="match status" value="1"/>
</dbReference>
<evidence type="ECO:0000259" key="5">
    <source>
        <dbReference type="PROSITE" id="PS50977"/>
    </source>
</evidence>
<dbReference type="RefSeq" id="WP_157176165.1">
    <property type="nucleotide sequence ID" value="NZ_BMJP01000003.1"/>
</dbReference>
<dbReference type="PANTHER" id="PTHR30055:SF146">
    <property type="entry name" value="HTH-TYPE TRANSCRIPTIONAL DUAL REGULATOR CECR"/>
    <property type="match status" value="1"/>
</dbReference>
<name>A0A7W9BT61_9SPHN</name>
<protein>
    <submittedName>
        <fullName evidence="6">TetR/AcrR family transcriptional repressor of mexJK operon</fullName>
    </submittedName>
</protein>